<evidence type="ECO:0000313" key="2">
    <source>
        <dbReference type="Proteomes" id="UP000256845"/>
    </source>
</evidence>
<proteinExistence type="predicted"/>
<dbReference type="OrthoDB" id="9788268at2"/>
<dbReference type="SUPFAM" id="SSF55909">
    <property type="entry name" value="Pentein"/>
    <property type="match status" value="1"/>
</dbReference>
<dbReference type="PANTHER" id="PTHR43224:SF1">
    <property type="entry name" value="AMIDINOTRANSFERASE"/>
    <property type="match status" value="1"/>
</dbReference>
<name>A0A3D9HWJ3_9PROT</name>
<dbReference type="Proteomes" id="UP000256845">
    <property type="component" value="Unassembled WGS sequence"/>
</dbReference>
<dbReference type="Pfam" id="PF19420">
    <property type="entry name" value="DDAH_eukar"/>
    <property type="match status" value="1"/>
</dbReference>
<gene>
    <name evidence="1" type="ORF">DFP90_101584</name>
</gene>
<protein>
    <recommendedName>
        <fullName evidence="3">Amidinotransferase</fullName>
    </recommendedName>
</protein>
<dbReference type="PIRSF" id="PIRSF028188">
    <property type="entry name" value="Amdntrnsf_FN0238"/>
    <property type="match status" value="1"/>
</dbReference>
<reference evidence="1 2" key="1">
    <citation type="submission" date="2018-07" db="EMBL/GenBank/DDBJ databases">
        <title>Genomic Encyclopedia of Type Strains, Phase III (KMG-III): the genomes of soil and plant-associated and newly described type strains.</title>
        <authorList>
            <person name="Whitman W."/>
        </authorList>
    </citation>
    <scope>NUCLEOTIDE SEQUENCE [LARGE SCALE GENOMIC DNA]</scope>
    <source>
        <strain evidence="1 2">CECT 8488</strain>
    </source>
</reference>
<keyword evidence="2" id="KW-1185">Reference proteome</keyword>
<evidence type="ECO:0000313" key="1">
    <source>
        <dbReference type="EMBL" id="RED53785.1"/>
    </source>
</evidence>
<dbReference type="EMBL" id="QRDW01000001">
    <property type="protein sequence ID" value="RED53785.1"/>
    <property type="molecule type" value="Genomic_DNA"/>
</dbReference>
<dbReference type="PANTHER" id="PTHR43224">
    <property type="entry name" value="AMIDINOTRANSFERASE"/>
    <property type="match status" value="1"/>
</dbReference>
<sequence length="323" mass="35896">MEYSQHGQYNYIASSVAMVRPLDFTYDPQTAEDNHFQRTPGIGDIAEIRRKAVGEFNGVVAELRKHGVHVIVVDKAEGAPNTPNAVFPNNWFATESDGRITYFPMKSESRRLERQESHIETVLDDAGRIIRERVEIGEADGSRGILEGTGAMVIDRKNRIIYAALSRRCERALLDQFADRLGYRQVIAFETADANGLPIYHTNVMMAVGDTFAVICEQCIQNEAYKREILPVLSQDKEVITITREQMEQGFCGNILQLAGTSGEKLIVLSDRARAHFTPDQLARLEQHGRLIGSNIDMIESAGGGGIRCMLAEIFLPSVPAAV</sequence>
<dbReference type="RefSeq" id="WP_115934894.1">
    <property type="nucleotide sequence ID" value="NZ_QRDW01000001.1"/>
</dbReference>
<dbReference type="Gene3D" id="3.75.10.10">
    <property type="entry name" value="L-arginine/glycine Amidinotransferase, Chain A"/>
    <property type="match status" value="1"/>
</dbReference>
<dbReference type="AlphaFoldDB" id="A0A3D9HWJ3"/>
<evidence type="ECO:0008006" key="3">
    <source>
        <dbReference type="Google" id="ProtNLM"/>
    </source>
</evidence>
<organism evidence="1 2">
    <name type="scientific">Aestuariispira insulae</name>
    <dbReference type="NCBI Taxonomy" id="1461337"/>
    <lineage>
        <taxon>Bacteria</taxon>
        <taxon>Pseudomonadati</taxon>
        <taxon>Pseudomonadota</taxon>
        <taxon>Alphaproteobacteria</taxon>
        <taxon>Rhodospirillales</taxon>
        <taxon>Kiloniellaceae</taxon>
        <taxon>Aestuariispira</taxon>
    </lineage>
</organism>
<dbReference type="InterPro" id="IPR014541">
    <property type="entry name" value="Amdntrnsf_FN0238"/>
</dbReference>
<comment type="caution">
    <text evidence="1">The sequence shown here is derived from an EMBL/GenBank/DDBJ whole genome shotgun (WGS) entry which is preliminary data.</text>
</comment>
<accession>A0A3D9HWJ3</accession>